<dbReference type="EMBL" id="PKUN01000025">
    <property type="protein sequence ID" value="PLX60278.1"/>
    <property type="molecule type" value="Genomic_DNA"/>
</dbReference>
<dbReference type="AlphaFoldDB" id="A0A2N6CT32"/>
<gene>
    <name evidence="1" type="ORF">C0630_15885</name>
</gene>
<accession>A0A2N6CT32</accession>
<proteinExistence type="predicted"/>
<comment type="caution">
    <text evidence="1">The sequence shown here is derived from an EMBL/GenBank/DDBJ whole genome shotgun (WGS) entry which is preliminary data.</text>
</comment>
<dbReference type="Proteomes" id="UP000235015">
    <property type="component" value="Unassembled WGS sequence"/>
</dbReference>
<sequence>MNKMNVISFARTGHILGAVTRNSQAEKLMTVQEAAGQGLYLRAPGAAALSIVVGEDVLAVSQVNQDTRVLYQPTLFLVSGSDIEQQNAGLPTVALDGVDISLTVPVAVLDDTAVWAYISGPGLNTPVSRTVTILQGATNASEALILATGSYTVLILAPGYAARIVVENVP</sequence>
<name>A0A2N6CT32_9GAMM</name>
<evidence type="ECO:0000313" key="1">
    <source>
        <dbReference type="EMBL" id="PLX60278.1"/>
    </source>
</evidence>
<evidence type="ECO:0000313" key="2">
    <source>
        <dbReference type="Proteomes" id="UP000235015"/>
    </source>
</evidence>
<protein>
    <submittedName>
        <fullName evidence="1">Uncharacterized protein</fullName>
    </submittedName>
</protein>
<dbReference type="RefSeq" id="WP_273440529.1">
    <property type="nucleotide sequence ID" value="NZ_PKUN01000025.1"/>
</dbReference>
<organism evidence="1 2">
    <name type="scientific">Sedimenticola selenatireducens</name>
    <dbReference type="NCBI Taxonomy" id="191960"/>
    <lineage>
        <taxon>Bacteria</taxon>
        <taxon>Pseudomonadati</taxon>
        <taxon>Pseudomonadota</taxon>
        <taxon>Gammaproteobacteria</taxon>
        <taxon>Chromatiales</taxon>
        <taxon>Sedimenticolaceae</taxon>
        <taxon>Sedimenticola</taxon>
    </lineage>
</organism>
<reference evidence="1 2" key="1">
    <citation type="submission" date="2017-11" db="EMBL/GenBank/DDBJ databases">
        <title>Genome-resolved metagenomics identifies genetic mobility, metabolic interactions, and unexpected diversity in perchlorate-reducing communities.</title>
        <authorList>
            <person name="Barnum T.P."/>
            <person name="Figueroa I.A."/>
            <person name="Carlstrom C.I."/>
            <person name="Lucas L.N."/>
            <person name="Engelbrektson A.L."/>
            <person name="Coates J.D."/>
        </authorList>
    </citation>
    <scope>NUCLEOTIDE SEQUENCE [LARGE SCALE GENOMIC DNA]</scope>
    <source>
        <strain evidence="1">BM301</strain>
    </source>
</reference>